<dbReference type="CDD" id="cd07572">
    <property type="entry name" value="nit"/>
    <property type="match status" value="1"/>
</dbReference>
<organism evidence="3">
    <name type="scientific">uncultured Ramlibacter sp</name>
    <dbReference type="NCBI Taxonomy" id="260755"/>
    <lineage>
        <taxon>Bacteria</taxon>
        <taxon>Pseudomonadati</taxon>
        <taxon>Pseudomonadota</taxon>
        <taxon>Betaproteobacteria</taxon>
        <taxon>Burkholderiales</taxon>
        <taxon>Comamonadaceae</taxon>
        <taxon>Ramlibacter</taxon>
        <taxon>environmental samples</taxon>
    </lineage>
</organism>
<accession>A0A6J4QHH1</accession>
<dbReference type="AlphaFoldDB" id="A0A6J4QHH1"/>
<evidence type="ECO:0000259" key="2">
    <source>
        <dbReference type="PROSITE" id="PS50263"/>
    </source>
</evidence>
<evidence type="ECO:0000256" key="1">
    <source>
        <dbReference type="ARBA" id="ARBA00022801"/>
    </source>
</evidence>
<dbReference type="InterPro" id="IPR045254">
    <property type="entry name" value="Nit1/2_C-N_Hydrolase"/>
</dbReference>
<dbReference type="InterPro" id="IPR003010">
    <property type="entry name" value="C-N_Hydrolase"/>
</dbReference>
<sequence>MKVAAIQMVSGTRVEDNLAAAGRLLAQAASQGCELAVLPEYFCLMGRRDGDKLEVREQPGEGPVQSFLAAAAREHGLWLVGGTLPMVAGDEAHVRNTSLAFSPDGRPVARYDKIHLFRFDNGRERYDEARVIEPGSAPVAFQLRARDGQDWRIGMSVCYDLRFPELYRGLQADVLLVPSAFTHVTGQAHWEPLLRARAIENLAYVIAPAQGGVHENGRRTWGHSLVVDPWGQVTAQREVDGEGVVVATLDAQRLAQLRRELPALEHRAL</sequence>
<dbReference type="GO" id="GO:0016811">
    <property type="term" value="F:hydrolase activity, acting on carbon-nitrogen (but not peptide) bonds, in linear amides"/>
    <property type="evidence" value="ECO:0007669"/>
    <property type="project" value="InterPro"/>
</dbReference>
<name>A0A6J4QHH1_9BURK</name>
<protein>
    <submittedName>
        <fullName evidence="3">FIG003879: Uncharacterized subgroup of the nitrilase superfamily</fullName>
    </submittedName>
</protein>
<dbReference type="Gene3D" id="3.60.110.10">
    <property type="entry name" value="Carbon-nitrogen hydrolase"/>
    <property type="match status" value="1"/>
</dbReference>
<dbReference type="PANTHER" id="PTHR23088">
    <property type="entry name" value="NITRILASE-RELATED"/>
    <property type="match status" value="1"/>
</dbReference>
<dbReference type="EMBL" id="CADCUX010000751">
    <property type="protein sequence ID" value="CAA9443409.1"/>
    <property type="molecule type" value="Genomic_DNA"/>
</dbReference>
<reference evidence="3" key="1">
    <citation type="submission" date="2020-02" db="EMBL/GenBank/DDBJ databases">
        <authorList>
            <person name="Meier V. D."/>
        </authorList>
    </citation>
    <scope>NUCLEOTIDE SEQUENCE</scope>
    <source>
        <strain evidence="3">AVDCRST_MAG51</strain>
    </source>
</reference>
<dbReference type="PANTHER" id="PTHR23088:SF27">
    <property type="entry name" value="DEAMINATED GLUTATHIONE AMIDASE"/>
    <property type="match status" value="1"/>
</dbReference>
<gene>
    <name evidence="3" type="ORF">AVDCRST_MAG51-3460</name>
</gene>
<dbReference type="Pfam" id="PF00795">
    <property type="entry name" value="CN_hydrolase"/>
    <property type="match status" value="1"/>
</dbReference>
<dbReference type="InterPro" id="IPR036526">
    <property type="entry name" value="C-N_Hydrolase_sf"/>
</dbReference>
<dbReference type="SUPFAM" id="SSF56317">
    <property type="entry name" value="Carbon-nitrogen hydrolase"/>
    <property type="match status" value="1"/>
</dbReference>
<evidence type="ECO:0000313" key="3">
    <source>
        <dbReference type="EMBL" id="CAA9443409.1"/>
    </source>
</evidence>
<feature type="domain" description="CN hydrolase" evidence="2">
    <location>
        <begin position="1"/>
        <end position="251"/>
    </location>
</feature>
<proteinExistence type="predicted"/>
<keyword evidence="1" id="KW-0378">Hydrolase</keyword>
<dbReference type="PROSITE" id="PS50263">
    <property type="entry name" value="CN_HYDROLASE"/>
    <property type="match status" value="1"/>
</dbReference>